<dbReference type="GO" id="GO:0006357">
    <property type="term" value="P:regulation of transcription by RNA polymerase II"/>
    <property type="evidence" value="ECO:0007669"/>
    <property type="project" value="UniProtKB-ARBA"/>
</dbReference>
<dbReference type="Pfam" id="PF08433">
    <property type="entry name" value="KTI12"/>
    <property type="match status" value="1"/>
</dbReference>
<evidence type="ECO:0000313" key="5">
    <source>
        <dbReference type="EMBL" id="KAK6184964.1"/>
    </source>
</evidence>
<evidence type="ECO:0000313" key="6">
    <source>
        <dbReference type="Proteomes" id="UP001347796"/>
    </source>
</evidence>
<dbReference type="Gene3D" id="3.40.50.300">
    <property type="entry name" value="P-loop containing nucleotide triphosphate hydrolases"/>
    <property type="match status" value="1"/>
</dbReference>
<comment type="similarity">
    <text evidence="3">Belongs to the KTI12 family.</text>
</comment>
<reference evidence="5 6" key="1">
    <citation type="submission" date="2024-01" db="EMBL/GenBank/DDBJ databases">
        <title>The genome of the rayed Mediterranean limpet Patella caerulea (Linnaeus, 1758).</title>
        <authorList>
            <person name="Anh-Thu Weber A."/>
            <person name="Halstead-Nussloch G."/>
        </authorList>
    </citation>
    <scope>NUCLEOTIDE SEQUENCE [LARGE SCALE GENOMIC DNA]</scope>
    <source>
        <strain evidence="5">AATW-2023a</strain>
        <tissue evidence="5">Whole specimen</tissue>
    </source>
</reference>
<sequence>MPLVIICGLPCSGKTSRTKELKEYLCENEPSGSVHVVTDDPATLKNDVYSDSQKEKISRGNLKSAVQRLLNKDDFVILDSLNYIKGFRYELYCVTKSCQTPHCVVLCDISPEKAAKLNEERDKPEQYDSTIFEGLVKRFEEPISTNRWDSPLITVQSEDTLPCKNICDAVLKRKPPPPNMSTQCQPLSSTNFLYELDKRTQEIVNDIMSNQKLSVIGDSISITGATDTIQFNRNFSLAELQRYRRQFITYSKMHPVDDANKISNMFVQYLNKSLQ</sequence>
<keyword evidence="6" id="KW-1185">Reference proteome</keyword>
<keyword evidence="2" id="KW-0067">ATP-binding</keyword>
<accession>A0AAN8PXB2</accession>
<dbReference type="GO" id="GO:0006400">
    <property type="term" value="P:tRNA modification"/>
    <property type="evidence" value="ECO:0007669"/>
    <property type="project" value="UniProtKB-ARBA"/>
</dbReference>
<dbReference type="AlphaFoldDB" id="A0AAN8PXB2"/>
<evidence type="ECO:0000256" key="3">
    <source>
        <dbReference type="ARBA" id="ARBA00025768"/>
    </source>
</evidence>
<dbReference type="FunFam" id="3.40.50.300:FF:000827">
    <property type="entry name" value="KTI12 chromatin-associated homolog"/>
    <property type="match status" value="1"/>
</dbReference>
<name>A0AAN8PXB2_PATCE</name>
<dbReference type="EMBL" id="JAZGQO010000006">
    <property type="protein sequence ID" value="KAK6184964.1"/>
    <property type="molecule type" value="Genomic_DNA"/>
</dbReference>
<evidence type="ECO:0000256" key="2">
    <source>
        <dbReference type="ARBA" id="ARBA00022840"/>
    </source>
</evidence>
<proteinExistence type="inferred from homology"/>
<evidence type="ECO:0000256" key="1">
    <source>
        <dbReference type="ARBA" id="ARBA00022741"/>
    </source>
</evidence>
<evidence type="ECO:0000256" key="4">
    <source>
        <dbReference type="ARBA" id="ARBA00026170"/>
    </source>
</evidence>
<protein>
    <recommendedName>
        <fullName evidence="4">Protein KTI12 homolog</fullName>
    </recommendedName>
</protein>
<keyword evidence="1" id="KW-0547">Nucleotide-binding</keyword>
<comment type="caution">
    <text evidence="5">The sequence shown here is derived from an EMBL/GenBank/DDBJ whole genome shotgun (WGS) entry which is preliminary data.</text>
</comment>
<dbReference type="Proteomes" id="UP001347796">
    <property type="component" value="Unassembled WGS sequence"/>
</dbReference>
<dbReference type="SUPFAM" id="SSF52540">
    <property type="entry name" value="P-loop containing nucleoside triphosphate hydrolases"/>
    <property type="match status" value="1"/>
</dbReference>
<dbReference type="InterPro" id="IPR013641">
    <property type="entry name" value="KTI12/PSTK"/>
</dbReference>
<organism evidence="5 6">
    <name type="scientific">Patella caerulea</name>
    <name type="common">Rayed Mediterranean limpet</name>
    <dbReference type="NCBI Taxonomy" id="87958"/>
    <lineage>
        <taxon>Eukaryota</taxon>
        <taxon>Metazoa</taxon>
        <taxon>Spiralia</taxon>
        <taxon>Lophotrochozoa</taxon>
        <taxon>Mollusca</taxon>
        <taxon>Gastropoda</taxon>
        <taxon>Patellogastropoda</taxon>
        <taxon>Patelloidea</taxon>
        <taxon>Patellidae</taxon>
        <taxon>Patella</taxon>
    </lineage>
</organism>
<gene>
    <name evidence="5" type="ORF">SNE40_007303</name>
</gene>
<dbReference type="GO" id="GO:0005524">
    <property type="term" value="F:ATP binding"/>
    <property type="evidence" value="ECO:0007669"/>
    <property type="project" value="UniProtKB-KW"/>
</dbReference>
<dbReference type="PANTHER" id="PTHR12435">
    <property type="match status" value="1"/>
</dbReference>
<dbReference type="InterPro" id="IPR027417">
    <property type="entry name" value="P-loop_NTPase"/>
</dbReference>